<dbReference type="InterPro" id="IPR008928">
    <property type="entry name" value="6-hairpin_glycosidase_sf"/>
</dbReference>
<accession>L1MAR8</accession>
<dbReference type="PIRSF" id="PIRSF021505">
    <property type="entry name" value="O_gly_hdrol"/>
    <property type="match status" value="1"/>
</dbReference>
<evidence type="ECO:0000313" key="2">
    <source>
        <dbReference type="Proteomes" id="UP000010445"/>
    </source>
</evidence>
<evidence type="ECO:0000313" key="1">
    <source>
        <dbReference type="EMBL" id="EKX88145.1"/>
    </source>
</evidence>
<protein>
    <recommendedName>
        <fullName evidence="3">Glycosyl hydrolase family 76</fullName>
    </recommendedName>
</protein>
<dbReference type="AlphaFoldDB" id="L1MAR8"/>
<sequence length="409" mass="45335">MEEKWAHRADLAEAAINERHASRVWGIPRTNLAVVSWPPAIKDKLFVQWHYWWQAHYLDCLVDAASRRTTTKRLQLIRDTMRGIRVRNLRGWTHNRYYDDKAWLALAAARAGGVRKLRPPKGLRALESNISAGRDSLTGVLPWRHNETFYNVPTNGPAAIMLARNGRIAEAQELIDWVYDNLINDQGLVMDGVRMRMHGPDVVKDIHPYCQGVMMGACLELSERLLEYEGIVNQHGFTTVSEGEKAAVAMKYVSRLRDLVHAVAKDMATPKGVIDWNTGGGDGGLFKGILARYLADVAVRLPDDSPLNHSTRDIAARLVLASAESVWNHRLEVDGLPVFASDWTEDARLPQNSGVAAQSIAGAVMSSHIPERDLSVQLSGWMLLEAAVKVDAMRESAHGGTKSTGNGGD</sequence>
<dbReference type="InterPro" id="IPR014512">
    <property type="entry name" value="O_gly_hydro"/>
</dbReference>
<dbReference type="eggNOG" id="COG4833">
    <property type="taxonomic scope" value="Bacteria"/>
</dbReference>
<reference evidence="1 2" key="1">
    <citation type="submission" date="2012-05" db="EMBL/GenBank/DDBJ databases">
        <authorList>
            <person name="Weinstock G."/>
            <person name="Sodergren E."/>
            <person name="Lobos E.A."/>
            <person name="Fulton L."/>
            <person name="Fulton R."/>
            <person name="Courtney L."/>
            <person name="Fronick C."/>
            <person name="O'Laughlin M."/>
            <person name="Godfrey J."/>
            <person name="Wilson R.M."/>
            <person name="Miner T."/>
            <person name="Farmer C."/>
            <person name="Delehaunty K."/>
            <person name="Cordes M."/>
            <person name="Minx P."/>
            <person name="Tomlinson C."/>
            <person name="Chen J."/>
            <person name="Wollam A."/>
            <person name="Pepin K.H."/>
            <person name="Bhonagiri V."/>
            <person name="Zhang X."/>
            <person name="Suruliraj S."/>
            <person name="Warren W."/>
            <person name="Mitreva M."/>
            <person name="Mardis E.R."/>
            <person name="Wilson R.K."/>
        </authorList>
    </citation>
    <scope>NUCLEOTIDE SEQUENCE [LARGE SCALE GENOMIC DNA]</scope>
    <source>
        <strain evidence="1 2">F0235</strain>
    </source>
</reference>
<comment type="caution">
    <text evidence="1">The sequence shown here is derived from an EMBL/GenBank/DDBJ whole genome shotgun (WGS) entry which is preliminary data.</text>
</comment>
<name>L1MAR8_9CORY</name>
<dbReference type="HOGENOM" id="CLU_028686_1_0_11"/>
<evidence type="ECO:0008006" key="3">
    <source>
        <dbReference type="Google" id="ProtNLM"/>
    </source>
</evidence>
<proteinExistence type="predicted"/>
<dbReference type="SUPFAM" id="SSF48208">
    <property type="entry name" value="Six-hairpin glycosidases"/>
    <property type="match status" value="1"/>
</dbReference>
<dbReference type="InterPro" id="IPR053169">
    <property type="entry name" value="MUG_Protein"/>
</dbReference>
<dbReference type="Gene3D" id="1.50.10.20">
    <property type="match status" value="1"/>
</dbReference>
<keyword evidence="2" id="KW-1185">Reference proteome</keyword>
<dbReference type="STRING" id="1035195.HMPREF9997_02509"/>
<dbReference type="RefSeq" id="WP_006062313.1">
    <property type="nucleotide sequence ID" value="NZ_KB290824.1"/>
</dbReference>
<dbReference type="PANTHER" id="PTHR47791:SF3">
    <property type="entry name" value="MEIOTICALLY UP-REGULATED GENE 191 PROTEIN"/>
    <property type="match status" value="1"/>
</dbReference>
<dbReference type="PANTHER" id="PTHR47791">
    <property type="entry name" value="MEIOTICALLY UP-REGULATED GENE 191 PROTEIN"/>
    <property type="match status" value="1"/>
</dbReference>
<dbReference type="OrthoDB" id="2505409at2"/>
<dbReference type="InterPro" id="IPR005198">
    <property type="entry name" value="Glyco_hydro_76"/>
</dbReference>
<dbReference type="PATRIC" id="fig|1035195.3.peg.2242"/>
<dbReference type="EMBL" id="AMEM01000040">
    <property type="protein sequence ID" value="EKX88145.1"/>
    <property type="molecule type" value="Genomic_DNA"/>
</dbReference>
<organism evidence="1 2">
    <name type="scientific">Corynebacterium durum F0235</name>
    <dbReference type="NCBI Taxonomy" id="1035195"/>
    <lineage>
        <taxon>Bacteria</taxon>
        <taxon>Bacillati</taxon>
        <taxon>Actinomycetota</taxon>
        <taxon>Actinomycetes</taxon>
        <taxon>Mycobacteriales</taxon>
        <taxon>Corynebacteriaceae</taxon>
        <taxon>Corynebacterium</taxon>
    </lineage>
</organism>
<gene>
    <name evidence="1" type="ORF">HMPREF9997_02509</name>
</gene>
<dbReference type="Pfam" id="PF03663">
    <property type="entry name" value="Glyco_hydro_76"/>
    <property type="match status" value="1"/>
</dbReference>
<dbReference type="Proteomes" id="UP000010445">
    <property type="component" value="Unassembled WGS sequence"/>
</dbReference>
<dbReference type="GO" id="GO:0005975">
    <property type="term" value="P:carbohydrate metabolic process"/>
    <property type="evidence" value="ECO:0007669"/>
    <property type="project" value="InterPro"/>
</dbReference>